<dbReference type="EC" id="3.5.1.54" evidence="3"/>
<dbReference type="InterPro" id="IPR023631">
    <property type="entry name" value="Amidase_dom"/>
</dbReference>
<dbReference type="Pfam" id="PF01425">
    <property type="entry name" value="Amidase"/>
    <property type="match status" value="1"/>
</dbReference>
<dbReference type="NCBIfam" id="NF006043">
    <property type="entry name" value="PRK08186.1"/>
    <property type="match status" value="1"/>
</dbReference>
<proteinExistence type="predicted"/>
<dbReference type="InterPro" id="IPR014085">
    <property type="entry name" value="Allophanate_hydrolase"/>
</dbReference>
<keyword evidence="3" id="KW-0378">Hydrolase</keyword>
<evidence type="ECO:0000256" key="1">
    <source>
        <dbReference type="SAM" id="MobiDB-lite"/>
    </source>
</evidence>
<reference evidence="4" key="1">
    <citation type="journal article" date="2019" name="Int. J. Syst. Evol. Microbiol.">
        <title>The Global Catalogue of Microorganisms (GCM) 10K type strain sequencing project: providing services to taxonomists for standard genome sequencing and annotation.</title>
        <authorList>
            <consortium name="The Broad Institute Genomics Platform"/>
            <consortium name="The Broad Institute Genome Sequencing Center for Infectious Disease"/>
            <person name="Wu L."/>
            <person name="Ma J."/>
        </authorList>
    </citation>
    <scope>NUCLEOTIDE SEQUENCE [LARGE SCALE GENOMIC DNA]</scope>
    <source>
        <strain evidence="4">CCUG 59685</strain>
    </source>
</reference>
<dbReference type="NCBIfam" id="TIGR02713">
    <property type="entry name" value="allophanate_hyd"/>
    <property type="match status" value="1"/>
</dbReference>
<dbReference type="EMBL" id="JBHTJW010000002">
    <property type="protein sequence ID" value="MFD0929409.1"/>
    <property type="molecule type" value="Genomic_DNA"/>
</dbReference>
<sequence>MRALRPCPPASAASTNPVPATLTHTGALPHMNLNISHLSAAYRAGSLKPSQLVRQLAEKIHAEDTHHVWIDRVNLEEMLIYACQLEAMDPTSLPLYGIPFAIKDNIDLAGYPTTAACPDYAYTADQHATVVKKLIAAGAIPVGKTNLDQFATGLVGVRSPYGACKNSIDPDYISGGSSSGSAVAVALGMASFSLGTDTAGSGRIPAAFNNLVGIKPTCGLLSTHGVVPACRSLDCVSIFAGTAEEAHAVLQVAQGEDHEDAYSRRAPAQAVHSFPPRFRFGVPRTEQLNFFGNPETPALFAHAVQALTAIGGQAVEIDFSVFLNTARLLYEGAIVAERYAAIRPFIESHAEAMHPVTRSIIQGASKFSAADAYATLYQLKANQAQAQQCWDEVDLLVTPTAGTIYTIEEVEQDPIQTNSNLGYYTNFMNLLDLSAIALPAGFQHNGLPFGITLCAPAFHDLALLELAQRLGR</sequence>
<gene>
    <name evidence="3" type="primary">atzF</name>
    <name evidence="3" type="ORF">ACFQ1T_06410</name>
</gene>
<evidence type="ECO:0000313" key="4">
    <source>
        <dbReference type="Proteomes" id="UP001597106"/>
    </source>
</evidence>
<comment type="caution">
    <text evidence="3">The sequence shown here is derived from an EMBL/GenBank/DDBJ whole genome shotgun (WGS) entry which is preliminary data.</text>
</comment>
<dbReference type="Gene3D" id="1.20.58.1700">
    <property type="match status" value="1"/>
</dbReference>
<keyword evidence="4" id="KW-1185">Reference proteome</keyword>
<dbReference type="InterPro" id="IPR036928">
    <property type="entry name" value="AS_sf"/>
</dbReference>
<dbReference type="GO" id="GO:0004039">
    <property type="term" value="F:allophanate hydrolase activity"/>
    <property type="evidence" value="ECO:0007669"/>
    <property type="project" value="UniProtKB-EC"/>
</dbReference>
<evidence type="ECO:0000313" key="3">
    <source>
        <dbReference type="EMBL" id="MFD0929409.1"/>
    </source>
</evidence>
<evidence type="ECO:0000259" key="2">
    <source>
        <dbReference type="Pfam" id="PF01425"/>
    </source>
</evidence>
<dbReference type="PANTHER" id="PTHR11895:SF169">
    <property type="entry name" value="GLUTAMYL-TRNA(GLN) AMIDOTRANSFERASE"/>
    <property type="match status" value="1"/>
</dbReference>
<dbReference type="PANTHER" id="PTHR11895">
    <property type="entry name" value="TRANSAMIDASE"/>
    <property type="match status" value="1"/>
</dbReference>
<dbReference type="Proteomes" id="UP001597106">
    <property type="component" value="Unassembled WGS sequence"/>
</dbReference>
<feature type="region of interest" description="Disordered" evidence="1">
    <location>
        <begin position="1"/>
        <end position="23"/>
    </location>
</feature>
<protein>
    <submittedName>
        <fullName evidence="3">Allophanate hydrolase</fullName>
        <ecNumber evidence="3">3.5.1.54</ecNumber>
    </submittedName>
</protein>
<dbReference type="RefSeq" id="WP_379074958.1">
    <property type="nucleotide sequence ID" value="NZ_JBHTJW010000002.1"/>
</dbReference>
<dbReference type="SUPFAM" id="SSF75304">
    <property type="entry name" value="Amidase signature (AS) enzymes"/>
    <property type="match status" value="1"/>
</dbReference>
<dbReference type="InterPro" id="IPR000120">
    <property type="entry name" value="Amidase"/>
</dbReference>
<name>A0ABW3GFJ1_9PROT</name>
<feature type="domain" description="Amidase" evidence="2">
    <location>
        <begin position="54"/>
        <end position="464"/>
    </location>
</feature>
<accession>A0ABW3GFJ1</accession>
<organism evidence="3 4">
    <name type="scientific">Methylophilus glucosoxydans</name>
    <dbReference type="NCBI Taxonomy" id="752553"/>
    <lineage>
        <taxon>Bacteria</taxon>
        <taxon>Pseudomonadati</taxon>
        <taxon>Pseudomonadota</taxon>
        <taxon>Betaproteobacteria</taxon>
        <taxon>Nitrosomonadales</taxon>
        <taxon>Methylophilaceae</taxon>
        <taxon>Methylophilus</taxon>
    </lineage>
</organism>
<dbReference type="Gene3D" id="3.90.1300.10">
    <property type="entry name" value="Amidase signature (AS) domain"/>
    <property type="match status" value="1"/>
</dbReference>
<feature type="compositionally biased region" description="Polar residues" evidence="1">
    <location>
        <begin position="12"/>
        <end position="23"/>
    </location>
</feature>